<dbReference type="Gene3D" id="3.30.530.20">
    <property type="match status" value="1"/>
</dbReference>
<dbReference type="PANTHER" id="PTHR12901:SF10">
    <property type="entry name" value="COENZYME Q-BINDING PROTEIN COQ10, MITOCHONDRIAL"/>
    <property type="match status" value="1"/>
</dbReference>
<evidence type="ECO:0000256" key="1">
    <source>
        <dbReference type="ARBA" id="ARBA00008918"/>
    </source>
</evidence>
<evidence type="ECO:0000259" key="2">
    <source>
        <dbReference type="Pfam" id="PF03364"/>
    </source>
</evidence>
<dbReference type="InterPro" id="IPR044996">
    <property type="entry name" value="COQ10-like"/>
</dbReference>
<dbReference type="Pfam" id="PF03364">
    <property type="entry name" value="Polyketide_cyc"/>
    <property type="match status" value="1"/>
</dbReference>
<protein>
    <submittedName>
        <fullName evidence="3">Coenzyme Q-binding protein COQ10</fullName>
    </submittedName>
</protein>
<dbReference type="RefSeq" id="WP_338363879.1">
    <property type="nucleotide sequence ID" value="NZ_CAWVOK010000017.1"/>
</dbReference>
<feature type="domain" description="Coenzyme Q-binding protein COQ10 START" evidence="2">
    <location>
        <begin position="12"/>
        <end position="136"/>
    </location>
</feature>
<dbReference type="EMBL" id="CAWVOK010000017">
    <property type="protein sequence ID" value="CAK8162860.1"/>
    <property type="molecule type" value="Genomic_DNA"/>
</dbReference>
<reference evidence="3 4" key="1">
    <citation type="submission" date="2024-01" db="EMBL/GenBank/DDBJ databases">
        <authorList>
            <person name="Kunselman E."/>
        </authorList>
    </citation>
    <scope>NUCLEOTIDE SEQUENCE [LARGE SCALE GENOMIC DNA]</scope>
    <source>
        <strain evidence="3">2 abalone samples</strain>
    </source>
</reference>
<proteinExistence type="inferred from homology"/>
<dbReference type="PANTHER" id="PTHR12901">
    <property type="entry name" value="SPERM PROTEIN HOMOLOG"/>
    <property type="match status" value="1"/>
</dbReference>
<evidence type="ECO:0000313" key="4">
    <source>
        <dbReference type="Proteomes" id="UP001314181"/>
    </source>
</evidence>
<dbReference type="InterPro" id="IPR023393">
    <property type="entry name" value="START-like_dom_sf"/>
</dbReference>
<dbReference type="SUPFAM" id="SSF55961">
    <property type="entry name" value="Bet v1-like"/>
    <property type="match status" value="1"/>
</dbReference>
<accession>A0ABM9N7X4</accession>
<dbReference type="InterPro" id="IPR005031">
    <property type="entry name" value="COQ10_START"/>
</dbReference>
<dbReference type="Proteomes" id="UP001314181">
    <property type="component" value="Unassembled WGS sequence"/>
</dbReference>
<organism evidence="3 4">
    <name type="scientific">Candidatus Xenohaliotis californiensis</name>
    <dbReference type="NCBI Taxonomy" id="84677"/>
    <lineage>
        <taxon>Bacteria</taxon>
        <taxon>Pseudomonadati</taxon>
        <taxon>Pseudomonadota</taxon>
        <taxon>Alphaproteobacteria</taxon>
        <taxon>Rickettsiales</taxon>
        <taxon>Anaplasmataceae</taxon>
        <taxon>Candidatus Xenohaliotis</taxon>
    </lineage>
</organism>
<name>A0ABM9N7X4_9RICK</name>
<keyword evidence="4" id="KW-1185">Reference proteome</keyword>
<comment type="caution">
    <text evidence="3">The sequence shown here is derived from an EMBL/GenBank/DDBJ whole genome shotgun (WGS) entry which is preliminary data.</text>
</comment>
<sequence length="145" mass="16951">MKARVITYAKKVNLPIKLLYDAVADVANYPKILNYVKCAEIYNVHKNSMTVKMLVGRGPISFSYDCNVNMYSQSTIYIFSDNGPFILLKVKWEFIKIDNYTTMVRHKLEYKLHNQWMEKAAAIALKKNKSYTIDAFEVYARKLFN</sequence>
<evidence type="ECO:0000313" key="3">
    <source>
        <dbReference type="EMBL" id="CAK8162860.1"/>
    </source>
</evidence>
<comment type="similarity">
    <text evidence="1">Belongs to the ribosome association toxin RatA family.</text>
</comment>
<gene>
    <name evidence="3" type="ORF">CAXC1_250001</name>
</gene>